<evidence type="ECO:0000256" key="9">
    <source>
        <dbReference type="ARBA" id="ARBA00023242"/>
    </source>
</evidence>
<dbReference type="Pfam" id="PF00644">
    <property type="entry name" value="PARP"/>
    <property type="match status" value="1"/>
</dbReference>
<keyword evidence="7 11" id="KW-0863">Zinc-finger</keyword>
<feature type="domain" description="C3H1-type" evidence="12">
    <location>
        <begin position="184"/>
        <end position="206"/>
    </location>
</feature>
<dbReference type="PANTHER" id="PTHR45740">
    <property type="entry name" value="POLY [ADP-RIBOSE] POLYMERASE"/>
    <property type="match status" value="1"/>
</dbReference>
<comment type="similarity">
    <text evidence="10">Belongs to the ARTD/PARP family.</text>
</comment>
<dbReference type="PROSITE" id="PS50918">
    <property type="entry name" value="WWE"/>
    <property type="match status" value="1"/>
</dbReference>
<dbReference type="GO" id="GO:0003950">
    <property type="term" value="F:NAD+ poly-ADP-ribosyltransferase activity"/>
    <property type="evidence" value="ECO:0007669"/>
    <property type="project" value="InterPro"/>
</dbReference>
<organism evidence="15 16">
    <name type="scientific">Microcaecilia unicolor</name>
    <dbReference type="NCBI Taxonomy" id="1415580"/>
    <lineage>
        <taxon>Eukaryota</taxon>
        <taxon>Metazoa</taxon>
        <taxon>Chordata</taxon>
        <taxon>Craniata</taxon>
        <taxon>Vertebrata</taxon>
        <taxon>Euteleostomi</taxon>
        <taxon>Amphibia</taxon>
        <taxon>Gymnophiona</taxon>
        <taxon>Siphonopidae</taxon>
        <taxon>Microcaecilia</taxon>
    </lineage>
</organism>
<evidence type="ECO:0000313" key="16">
    <source>
        <dbReference type="RefSeq" id="XP_030070934.1"/>
    </source>
</evidence>
<sequence>MSLRLTQLLCAAGGGLEEGELGRRYPLEPQALSFLLKAEEGRSVSLASRLPPPVAGPQLLEGPRSPEAERRMVLARSAMRLCQEQAGSCLGQCGQLHLCRYFIYGNCRNQNNKNPCKFIHSIHLDHNLQVLLSHGLQALREDDVRQLLLQNDPSLLPEICMHYNRGDGPYGSCAFKKSCIKLHVCQHYLQGDCRFGSSCKRTHNLCEGDCLEMLDKWGLSLSLIHKLPSVYRNAFDIRNSSSYTPPPLSPSQNKGILPFVKMRKNSTSNEGSEEICLFNIRKSCSFQDKCLRVHFHLPYRWQVYSENMWKDIKDMETIEKAYCDPNNRVGIPRVNFQSMTYNGSKIRRLSTVSSVSKPPHFILTTEWLWYWKDEYNHWIEYGQKNDAHPGATVCSSDLEKAFLADECSTLQFKAGKQDYELRFKDMLQKNVHYGTKREICRRPKFVSVEDVEKKKTRGPDSSQEGFKSIPPYWDKTQLTEVGYELVKLSSNSEEFKKVQALFHRTLPTCAIQSIQRIQNLALWEVYQWQKEQMKKSSNGKDVDERHLFHGTNEKLVDAICLQNFDWRICGAHGTAYGKGSYFAKDASYSHNYSSRTDSNSRIMFVARVLVGEFVQGKFSFLRPPPKDCSTSFYNSCVDSEVNPNIFVIFEKHQIYPEYLIKYVEQAAYAHNHVVSAGIRHSVRGNLN</sequence>
<dbReference type="SMART" id="SM00356">
    <property type="entry name" value="ZnF_C3H1"/>
    <property type="match status" value="3"/>
</dbReference>
<evidence type="ECO:0000256" key="1">
    <source>
        <dbReference type="ARBA" id="ARBA00004123"/>
    </source>
</evidence>
<feature type="zinc finger region" description="C3H1-type" evidence="11">
    <location>
        <begin position="98"/>
        <end position="123"/>
    </location>
</feature>
<dbReference type="GO" id="GO:1990404">
    <property type="term" value="F:NAD+-protein mono-ADP-ribosyltransferase activity"/>
    <property type="evidence" value="ECO:0007669"/>
    <property type="project" value="TreeGrafter"/>
</dbReference>
<dbReference type="InterPro" id="IPR000571">
    <property type="entry name" value="Znf_CCCH"/>
</dbReference>
<protein>
    <submittedName>
        <fullName evidence="16">Protein mono-ADP-ribosyltransferase PARP12-like isoform X2</fullName>
    </submittedName>
</protein>
<dbReference type="InterPro" id="IPR057602">
    <property type="entry name" value="Zfn-CCCH_PARP12"/>
</dbReference>
<evidence type="ECO:0000313" key="15">
    <source>
        <dbReference type="Proteomes" id="UP000515156"/>
    </source>
</evidence>
<dbReference type="SUPFAM" id="SSF117839">
    <property type="entry name" value="WWE domain"/>
    <property type="match status" value="1"/>
</dbReference>
<keyword evidence="5 11" id="KW-0479">Metal-binding</keyword>
<evidence type="ECO:0000256" key="8">
    <source>
        <dbReference type="ARBA" id="ARBA00022833"/>
    </source>
</evidence>
<evidence type="ECO:0000256" key="4">
    <source>
        <dbReference type="ARBA" id="ARBA00022553"/>
    </source>
</evidence>
<keyword evidence="8 11" id="KW-0862">Zinc</keyword>
<comment type="subcellular location">
    <subcellularLocation>
        <location evidence="2">Cytoplasm</location>
    </subcellularLocation>
    <subcellularLocation>
        <location evidence="1">Nucleus</location>
    </subcellularLocation>
</comment>
<accession>A0A6P7Z5C2</accession>
<proteinExistence type="inferred from homology"/>
<dbReference type="Gene3D" id="3.30.720.50">
    <property type="match status" value="1"/>
</dbReference>
<evidence type="ECO:0000256" key="2">
    <source>
        <dbReference type="ARBA" id="ARBA00004496"/>
    </source>
</evidence>
<keyword evidence="4" id="KW-0597">Phosphoprotein</keyword>
<dbReference type="GeneID" id="115477934"/>
<keyword evidence="15" id="KW-1185">Reference proteome</keyword>
<keyword evidence="3" id="KW-0963">Cytoplasm</keyword>
<feature type="domain" description="C3H1-type" evidence="12">
    <location>
        <begin position="98"/>
        <end position="123"/>
    </location>
</feature>
<feature type="zinc finger region" description="C3H1-type" evidence="11">
    <location>
        <begin position="184"/>
        <end position="206"/>
    </location>
</feature>
<dbReference type="Pfam" id="PF02825">
    <property type="entry name" value="WWE"/>
    <property type="match status" value="1"/>
</dbReference>
<dbReference type="AlphaFoldDB" id="A0A6P7Z5C2"/>
<name>A0A6P7Z5C2_9AMPH</name>
<dbReference type="CDD" id="cd01439">
    <property type="entry name" value="TCCD_inducible_PARP_like"/>
    <property type="match status" value="1"/>
</dbReference>
<dbReference type="GO" id="GO:0008270">
    <property type="term" value="F:zinc ion binding"/>
    <property type="evidence" value="ECO:0007669"/>
    <property type="project" value="UniProtKB-KW"/>
</dbReference>
<evidence type="ECO:0000259" key="12">
    <source>
        <dbReference type="PROSITE" id="PS50103"/>
    </source>
</evidence>
<dbReference type="InterPro" id="IPR037197">
    <property type="entry name" value="WWE_dom_sf"/>
</dbReference>
<evidence type="ECO:0000256" key="7">
    <source>
        <dbReference type="ARBA" id="ARBA00022771"/>
    </source>
</evidence>
<gene>
    <name evidence="16" type="primary">LOC115477934</name>
</gene>
<dbReference type="Proteomes" id="UP000515156">
    <property type="component" value="Chromosome 9"/>
</dbReference>
<dbReference type="InterPro" id="IPR051712">
    <property type="entry name" value="ARTD-AVP"/>
</dbReference>
<keyword evidence="6" id="KW-0677">Repeat</keyword>
<dbReference type="PROSITE" id="PS50103">
    <property type="entry name" value="ZF_C3H1"/>
    <property type="match status" value="2"/>
</dbReference>
<evidence type="ECO:0000256" key="3">
    <source>
        <dbReference type="ARBA" id="ARBA00022490"/>
    </source>
</evidence>
<evidence type="ECO:0000256" key="5">
    <source>
        <dbReference type="ARBA" id="ARBA00022723"/>
    </source>
</evidence>
<dbReference type="SUPFAM" id="SSF56399">
    <property type="entry name" value="ADP-ribosylation"/>
    <property type="match status" value="1"/>
</dbReference>
<feature type="domain" description="PARP catalytic" evidence="14">
    <location>
        <begin position="469"/>
        <end position="683"/>
    </location>
</feature>
<dbReference type="InterPro" id="IPR004170">
    <property type="entry name" value="WWE_dom"/>
</dbReference>
<dbReference type="PROSITE" id="PS51059">
    <property type="entry name" value="PARP_CATALYTIC"/>
    <property type="match status" value="1"/>
</dbReference>
<dbReference type="InterPro" id="IPR012317">
    <property type="entry name" value="Poly(ADP-ribose)pol_cat_dom"/>
</dbReference>
<evidence type="ECO:0000259" key="14">
    <source>
        <dbReference type="PROSITE" id="PS51059"/>
    </source>
</evidence>
<dbReference type="GO" id="GO:0005737">
    <property type="term" value="C:cytoplasm"/>
    <property type="evidence" value="ECO:0007669"/>
    <property type="project" value="UniProtKB-SubCell"/>
</dbReference>
<evidence type="ECO:0000259" key="13">
    <source>
        <dbReference type="PROSITE" id="PS50918"/>
    </source>
</evidence>
<evidence type="ECO:0000256" key="10">
    <source>
        <dbReference type="ARBA" id="ARBA00024347"/>
    </source>
</evidence>
<dbReference type="Pfam" id="PF23466">
    <property type="entry name" value="WWE_4"/>
    <property type="match status" value="1"/>
</dbReference>
<feature type="domain" description="WWE" evidence="13">
    <location>
        <begin position="354"/>
        <end position="441"/>
    </location>
</feature>
<dbReference type="Gene3D" id="3.30.1370.210">
    <property type="match status" value="1"/>
</dbReference>
<evidence type="ECO:0000256" key="6">
    <source>
        <dbReference type="ARBA" id="ARBA00022737"/>
    </source>
</evidence>
<dbReference type="GO" id="GO:0005634">
    <property type="term" value="C:nucleus"/>
    <property type="evidence" value="ECO:0007669"/>
    <property type="project" value="UniProtKB-SubCell"/>
</dbReference>
<dbReference type="PANTHER" id="PTHR45740:SF6">
    <property type="entry name" value="PROTEIN MONO-ADP-RIBOSYLTRANSFERASE PARP12"/>
    <property type="match status" value="1"/>
</dbReference>
<dbReference type="Gene3D" id="3.90.228.10">
    <property type="match status" value="1"/>
</dbReference>
<keyword evidence="9" id="KW-0539">Nucleus</keyword>
<evidence type="ECO:0000256" key="11">
    <source>
        <dbReference type="PROSITE-ProRule" id="PRU00723"/>
    </source>
</evidence>
<reference evidence="16" key="1">
    <citation type="submission" date="2025-08" db="UniProtKB">
        <authorList>
            <consortium name="RefSeq"/>
        </authorList>
    </citation>
    <scope>IDENTIFICATION</scope>
</reference>
<dbReference type="RefSeq" id="XP_030070934.1">
    <property type="nucleotide sequence ID" value="XM_030215074.1"/>
</dbReference>
<dbReference type="Pfam" id="PF25261">
    <property type="entry name" value="zf-CCCH_PARP12"/>
    <property type="match status" value="1"/>
</dbReference>